<dbReference type="GO" id="GO:0016435">
    <property type="term" value="F:rRNA (guanine) methyltransferase activity"/>
    <property type="evidence" value="ECO:0007669"/>
    <property type="project" value="TreeGrafter"/>
</dbReference>
<evidence type="ECO:0000256" key="1">
    <source>
        <dbReference type="ARBA" id="ARBA00022603"/>
    </source>
</evidence>
<dbReference type="InterPro" id="IPR047182">
    <property type="entry name" value="MRM1"/>
</dbReference>
<proteinExistence type="predicted"/>
<dbReference type="InterPro" id="IPR029026">
    <property type="entry name" value="tRNA_m1G_MTases_N"/>
</dbReference>
<dbReference type="Gene3D" id="3.40.1280.10">
    <property type="match status" value="1"/>
</dbReference>
<feature type="domain" description="EF-hand" evidence="4">
    <location>
        <begin position="354"/>
        <end position="389"/>
    </location>
</feature>
<evidence type="ECO:0000256" key="2">
    <source>
        <dbReference type="ARBA" id="ARBA00022679"/>
    </source>
</evidence>
<dbReference type="CDD" id="cd00051">
    <property type="entry name" value="EFh"/>
    <property type="match status" value="1"/>
</dbReference>
<evidence type="ECO:0000259" key="4">
    <source>
        <dbReference type="PROSITE" id="PS50222"/>
    </source>
</evidence>
<comment type="caution">
    <text evidence="5">The sequence shown here is derived from an EMBL/GenBank/DDBJ whole genome shotgun (WGS) entry which is preliminary data.</text>
</comment>
<dbReference type="InterPro" id="IPR002048">
    <property type="entry name" value="EF_hand_dom"/>
</dbReference>
<name>X6M9R2_RETFI</name>
<keyword evidence="1" id="KW-0489">Methyltransferase</keyword>
<feature type="non-terminal residue" evidence="5">
    <location>
        <position position="441"/>
    </location>
</feature>
<evidence type="ECO:0000313" key="6">
    <source>
        <dbReference type="Proteomes" id="UP000023152"/>
    </source>
</evidence>
<dbReference type="GO" id="GO:0003723">
    <property type="term" value="F:RNA binding"/>
    <property type="evidence" value="ECO:0007669"/>
    <property type="project" value="InterPro"/>
</dbReference>
<organism evidence="5 6">
    <name type="scientific">Reticulomyxa filosa</name>
    <dbReference type="NCBI Taxonomy" id="46433"/>
    <lineage>
        <taxon>Eukaryota</taxon>
        <taxon>Sar</taxon>
        <taxon>Rhizaria</taxon>
        <taxon>Retaria</taxon>
        <taxon>Foraminifera</taxon>
        <taxon>Monothalamids</taxon>
        <taxon>Reticulomyxidae</taxon>
        <taxon>Reticulomyxa</taxon>
    </lineage>
</organism>
<dbReference type="PROSITE" id="PS50222">
    <property type="entry name" value="EF_HAND_2"/>
    <property type="match status" value="2"/>
</dbReference>
<evidence type="ECO:0000313" key="5">
    <source>
        <dbReference type="EMBL" id="ETO10634.1"/>
    </source>
</evidence>
<dbReference type="AlphaFoldDB" id="X6M9R2"/>
<feature type="domain" description="EF-hand" evidence="4">
    <location>
        <begin position="318"/>
        <end position="353"/>
    </location>
</feature>
<dbReference type="PANTHER" id="PTHR46103">
    <property type="entry name" value="RRNA METHYLTRANSFERASE 1, MITOCHONDRIAL"/>
    <property type="match status" value="1"/>
</dbReference>
<dbReference type="PROSITE" id="PS00018">
    <property type="entry name" value="EF_HAND_1"/>
    <property type="match status" value="2"/>
</dbReference>
<dbReference type="Pfam" id="PF00588">
    <property type="entry name" value="SpoU_methylase"/>
    <property type="match status" value="1"/>
</dbReference>
<accession>X6M9R2</accession>
<gene>
    <name evidence="5" type="ORF">RFI_26744</name>
</gene>
<dbReference type="InterPro" id="IPR029028">
    <property type="entry name" value="Alpha/beta_knot_MTases"/>
</dbReference>
<dbReference type="SUPFAM" id="SSF47473">
    <property type="entry name" value="EF-hand"/>
    <property type="match status" value="1"/>
</dbReference>
<dbReference type="InterPro" id="IPR001537">
    <property type="entry name" value="SpoU_MeTrfase"/>
</dbReference>
<dbReference type="GO" id="GO:0005509">
    <property type="term" value="F:calcium ion binding"/>
    <property type="evidence" value="ECO:0007669"/>
    <property type="project" value="InterPro"/>
</dbReference>
<sequence>MINLSNDDDCVLDCDPLPLTFLDANSFETIQKQGNNQIWIANDSIQYPDVLQPIFFFFFLIGFKKKKKKIYIYTYIYVYVSKQILKNLGGIIRSSVFLGFNKLIHPMKRCPLSPLVANSACGGLDAMDIVCWEGYLWELFEHFQNELKAQNWRIVGLDVVGKNHNNNHTVDISQFQLPQDQNVIVVIGNEKGWFGTTSSYFTDSVTIPCIDPHAQACGIDSLNVVSALSVFLFHISQQHKSIHKAKPKKQTTIKYYDLKKSHISLKCTTYDNVYRTVNSNGCLRKGQIKKRENLLTSIRKMSFAGFSSVAELMAEQRRRDEQLRKLFDHIDVDKSGTIEFEELWGALSKLKCKLTKAELVKQWQIIDIDESGSIDFNEFKRLMTANFDDSNDAKMVIQRVLSNSDIIDDTEDDEKDKKEEELKKMVSPRAAKVAIPITSKS</sequence>
<protein>
    <recommendedName>
        <fullName evidence="4">EF-hand domain-containing protein</fullName>
    </recommendedName>
</protein>
<dbReference type="OrthoDB" id="270651at2759"/>
<dbReference type="SMART" id="SM00054">
    <property type="entry name" value="EFh"/>
    <property type="match status" value="2"/>
</dbReference>
<keyword evidence="6" id="KW-1185">Reference proteome</keyword>
<dbReference type="EMBL" id="ASPP01023321">
    <property type="protein sequence ID" value="ETO10634.1"/>
    <property type="molecule type" value="Genomic_DNA"/>
</dbReference>
<dbReference type="Proteomes" id="UP000023152">
    <property type="component" value="Unassembled WGS sequence"/>
</dbReference>
<dbReference type="PANTHER" id="PTHR46103:SF1">
    <property type="entry name" value="RRNA METHYLTRANSFERASE 1, MITOCHONDRIAL"/>
    <property type="match status" value="1"/>
</dbReference>
<dbReference type="Gene3D" id="1.10.238.10">
    <property type="entry name" value="EF-hand"/>
    <property type="match status" value="1"/>
</dbReference>
<reference evidence="5 6" key="1">
    <citation type="journal article" date="2013" name="Curr. Biol.">
        <title>The Genome of the Foraminiferan Reticulomyxa filosa.</title>
        <authorList>
            <person name="Glockner G."/>
            <person name="Hulsmann N."/>
            <person name="Schleicher M."/>
            <person name="Noegel A.A."/>
            <person name="Eichinger L."/>
            <person name="Gallinger C."/>
            <person name="Pawlowski J."/>
            <person name="Sierra R."/>
            <person name="Euteneuer U."/>
            <person name="Pillet L."/>
            <person name="Moustafa A."/>
            <person name="Platzer M."/>
            <person name="Groth M."/>
            <person name="Szafranski K."/>
            <person name="Schliwa M."/>
        </authorList>
    </citation>
    <scope>NUCLEOTIDE SEQUENCE [LARGE SCALE GENOMIC DNA]</scope>
</reference>
<keyword evidence="3" id="KW-0106">Calcium</keyword>
<dbReference type="GO" id="GO:0005739">
    <property type="term" value="C:mitochondrion"/>
    <property type="evidence" value="ECO:0007669"/>
    <property type="project" value="TreeGrafter"/>
</dbReference>
<evidence type="ECO:0000256" key="3">
    <source>
        <dbReference type="ARBA" id="ARBA00022837"/>
    </source>
</evidence>
<dbReference type="InterPro" id="IPR011992">
    <property type="entry name" value="EF-hand-dom_pair"/>
</dbReference>
<dbReference type="SUPFAM" id="SSF75217">
    <property type="entry name" value="alpha/beta knot"/>
    <property type="match status" value="1"/>
</dbReference>
<dbReference type="InterPro" id="IPR018247">
    <property type="entry name" value="EF_Hand_1_Ca_BS"/>
</dbReference>
<dbReference type="Pfam" id="PF13499">
    <property type="entry name" value="EF-hand_7"/>
    <property type="match status" value="1"/>
</dbReference>
<keyword evidence="2" id="KW-0808">Transferase</keyword>